<evidence type="ECO:0000313" key="2">
    <source>
        <dbReference type="EMBL" id="WML87964.1"/>
    </source>
</evidence>
<feature type="domain" description="Schlafen AlbA-2" evidence="1">
    <location>
        <begin position="18"/>
        <end position="140"/>
    </location>
</feature>
<reference evidence="2" key="1">
    <citation type="submission" date="2023-08" db="EMBL/GenBank/DDBJ databases">
        <title>New molecular markers tilS and rpoB for phylogenetic and monitoring studies of the genus Thiothrix biodiversity.</title>
        <authorList>
            <person name="Ravin N.V."/>
            <person name="Smolyakov D."/>
            <person name="Markov N.D."/>
            <person name="Beletsky A.V."/>
            <person name="Mardanov A.V."/>
            <person name="Rudenko T.S."/>
            <person name="Grabovich M.Y."/>
        </authorList>
    </citation>
    <scope>NUCLEOTIDE SEQUENCE</scope>
    <source>
        <strain evidence="2">DNT52</strain>
    </source>
</reference>
<evidence type="ECO:0000259" key="1">
    <source>
        <dbReference type="Pfam" id="PF04326"/>
    </source>
</evidence>
<dbReference type="InterPro" id="IPR038475">
    <property type="entry name" value="RecG_C_sf"/>
</dbReference>
<dbReference type="AlphaFoldDB" id="A0AA51MNX3"/>
<dbReference type="PANTHER" id="PTHR30595">
    <property type="entry name" value="GLPR-RELATED TRANSCRIPTIONAL REPRESSOR"/>
    <property type="match status" value="1"/>
</dbReference>
<dbReference type="Gene3D" id="3.30.950.30">
    <property type="entry name" value="Schlafen, AAA domain"/>
    <property type="match status" value="1"/>
</dbReference>
<dbReference type="PANTHER" id="PTHR30595:SF6">
    <property type="entry name" value="SCHLAFEN ALBA-2 DOMAIN-CONTAINING PROTEIN"/>
    <property type="match status" value="1"/>
</dbReference>
<name>A0AA51MNX3_9GAMM</name>
<dbReference type="EMBL" id="CP133217">
    <property type="protein sequence ID" value="WML87964.1"/>
    <property type="molecule type" value="Genomic_DNA"/>
</dbReference>
<dbReference type="InterPro" id="IPR007421">
    <property type="entry name" value="Schlafen_AlbA_2_dom"/>
</dbReference>
<dbReference type="InterPro" id="IPR038461">
    <property type="entry name" value="Schlafen_AlbA_2_dom_sf"/>
</dbReference>
<proteinExistence type="predicted"/>
<sequence>MEQSVLMTLLDELIQSWENEVIEFKQADNDYKTDRIGEYFSALANEANLRDVGSAWLVFGVNNKTRAVVGTHYRPNPEQLQSTKMQIAQNTEPSITFRHIHELQHPQGRLVLFEVPAAPKGLPIAWKGHYYARAGESLTHLGLDKLDEIRQQTINTDWSAQVVPHAKLEHLDEKALQKARESFARKYANRFPDNEVMNWSVPTFLDRAKVTQDGKITRTTLLLLGKPEAAYLLSPHPAQLTWRLEGQERAYEHFGLPFLLNTTALYQKIRNIQLRLLPNDELLAVEVAKYDQKVVLEALHNCIVHQDYTRHGRIVVVEQPDKLIFENEGTFFEGTPDTYIIGEKTPRRYRKSFPCPSHDRTEHDRHDGLWYPRNVPQSGQTLPAHARLPFGRVQSGTADRVRRCG</sequence>
<gene>
    <name evidence="2" type="ORF">RCG00_06240</name>
</gene>
<protein>
    <submittedName>
        <fullName evidence="2">DNA binding domain-containing protein</fullName>
    </submittedName>
</protein>
<dbReference type="Pfam" id="PF04326">
    <property type="entry name" value="SLFN_AlbA_2"/>
    <property type="match status" value="1"/>
</dbReference>
<accession>A0AA51MNX3</accession>
<dbReference type="Gene3D" id="3.30.565.60">
    <property type="match status" value="1"/>
</dbReference>
<dbReference type="Proteomes" id="UP001229862">
    <property type="component" value="Chromosome"/>
</dbReference>
<organism evidence="2">
    <name type="scientific">Thiothrix subterranea</name>
    <dbReference type="NCBI Taxonomy" id="2735563"/>
    <lineage>
        <taxon>Bacteria</taxon>
        <taxon>Pseudomonadati</taxon>
        <taxon>Pseudomonadota</taxon>
        <taxon>Gammaproteobacteria</taxon>
        <taxon>Thiotrichales</taxon>
        <taxon>Thiotrichaceae</taxon>
        <taxon>Thiothrix</taxon>
    </lineage>
</organism>